<name>F9W5H9_TRYCI</name>
<keyword evidence="2" id="KW-1185">Reference proteome</keyword>
<comment type="caution">
    <text evidence="1">The sequence shown here is derived from an EMBL/GenBank/DDBJ whole genome shotgun (WGS) entry which is preliminary data.</text>
</comment>
<organism evidence="1 2">
    <name type="scientific">Trypanosoma congolense (strain IL3000)</name>
    <dbReference type="NCBI Taxonomy" id="1068625"/>
    <lineage>
        <taxon>Eukaryota</taxon>
        <taxon>Discoba</taxon>
        <taxon>Euglenozoa</taxon>
        <taxon>Kinetoplastea</taxon>
        <taxon>Metakinetoplastina</taxon>
        <taxon>Trypanosomatida</taxon>
        <taxon>Trypanosomatidae</taxon>
        <taxon>Trypanosoma</taxon>
        <taxon>Nannomonas</taxon>
    </lineage>
</organism>
<reference evidence="2" key="1">
    <citation type="submission" date="2011-07" db="EMBL/GenBank/DDBJ databases">
        <title>Divergent evolution of antigenic variation in African trypanosomes.</title>
        <authorList>
            <person name="Jackson A.P."/>
            <person name="Berry A."/>
            <person name="Allison H.C."/>
            <person name="Burton P."/>
            <person name="Anderson J."/>
            <person name="Aslett M."/>
            <person name="Brown R."/>
            <person name="Corton N."/>
            <person name="Harris D."/>
            <person name="Hauser H."/>
            <person name="Gamble J."/>
            <person name="Gilderthorp R."/>
            <person name="McQuillan J."/>
            <person name="Quail M.A."/>
            <person name="Sanders M."/>
            <person name="Van Tonder A."/>
            <person name="Ginger M.L."/>
            <person name="Donelson J.E."/>
            <person name="Field M.C."/>
            <person name="Barry J.D."/>
            <person name="Berriman M."/>
            <person name="Hertz-Fowler C."/>
        </authorList>
    </citation>
    <scope>NUCLEOTIDE SEQUENCE [LARGE SCALE GENOMIC DNA]</scope>
    <source>
        <strain evidence="2">IL3000</strain>
    </source>
</reference>
<proteinExistence type="predicted"/>
<gene>
    <name evidence="1" type="ORF">TCIL3000_0_33120</name>
</gene>
<evidence type="ECO:0000313" key="1">
    <source>
        <dbReference type="EMBL" id="CCD12431.1"/>
    </source>
</evidence>
<sequence length="157" mass="17254">MLSTFDLIFSWTALKGLKISEEFLRCTIWVAGSSVQRALRTVAFWISQAAMLGRLPANSFPIVKMPPPHQRDFSRFLLFRMPPPAPLIKLQPAFVVLAPAKCELSLLCLMPSTAATKLGSCALYLSLMSTKLSSPKSFLLKQSFNSPGVAALPSPRQ</sequence>
<reference evidence="1 2" key="2">
    <citation type="journal article" date="2012" name="Proc. Natl. Acad. Sci. U.S.A.">
        <title>Antigenic diversity is generated by distinct evolutionary mechanisms in African trypanosome species.</title>
        <authorList>
            <person name="Jackson A.P."/>
            <person name="Berry A."/>
            <person name="Aslett M."/>
            <person name="Allison H.C."/>
            <person name="Burton P."/>
            <person name="Vavrova-Anderson J."/>
            <person name="Brown R."/>
            <person name="Browne H."/>
            <person name="Corton N."/>
            <person name="Hauser H."/>
            <person name="Gamble J."/>
            <person name="Gilderthorp R."/>
            <person name="Marcello L."/>
            <person name="McQuillan J."/>
            <person name="Otto T.D."/>
            <person name="Quail M.A."/>
            <person name="Sanders M.J."/>
            <person name="van Tonder A."/>
            <person name="Ginger M.L."/>
            <person name="Field M.C."/>
            <person name="Barry J.D."/>
            <person name="Hertz-Fowler C."/>
            <person name="Berriman M."/>
        </authorList>
    </citation>
    <scope>NUCLEOTIDE SEQUENCE [LARGE SCALE GENOMIC DNA]</scope>
    <source>
        <strain evidence="1 2">IL3000</strain>
    </source>
</reference>
<dbReference type="VEuPathDB" id="TriTrypDB:TcIL3000_0_33120"/>
<dbReference type="EMBL" id="CAEQ01000715">
    <property type="protein sequence ID" value="CCD12431.1"/>
    <property type="molecule type" value="Genomic_DNA"/>
</dbReference>
<dbReference type="Proteomes" id="UP000000702">
    <property type="component" value="Unassembled WGS sequence"/>
</dbReference>
<evidence type="ECO:0000313" key="2">
    <source>
        <dbReference type="Proteomes" id="UP000000702"/>
    </source>
</evidence>
<dbReference type="AlphaFoldDB" id="F9W5H9"/>
<accession>F9W5H9</accession>
<protein>
    <submittedName>
        <fullName evidence="1">WGS project CAEQ00000000 data, annotated contig 1327</fullName>
    </submittedName>
</protein>